<sequence>MGKKGSRISSSGNAKCVKKTTGKGLSTPSRTTGTQAKRGDTLFKWLSFELRLLQRLIYRNKNQHRSSLFMKSVCTSVRFLKRFTGFIKQKRSSLGLSTLRHDGEFNHLFYLSLKSVLSASVEISRIHAHHFHVPLISVLFSIYSRLLYLLKRLPDSLDKAS</sequence>
<evidence type="ECO:0000313" key="2">
    <source>
        <dbReference type="EMBL" id="GFE55778.1"/>
    </source>
</evidence>
<dbReference type="Proteomes" id="UP001057455">
    <property type="component" value="Unassembled WGS sequence"/>
</dbReference>
<protein>
    <submittedName>
        <fullName evidence="2">Uncharacterized protein</fullName>
    </submittedName>
</protein>
<feature type="region of interest" description="Disordered" evidence="1">
    <location>
        <begin position="1"/>
        <end position="35"/>
    </location>
</feature>
<reference evidence="2" key="1">
    <citation type="submission" date="2019-12" db="EMBL/GenBank/DDBJ databases">
        <title>Genome sequence of Babesia ovis.</title>
        <authorList>
            <person name="Yamagishi J."/>
            <person name="Sevinc F."/>
            <person name="Xuan X."/>
        </authorList>
    </citation>
    <scope>NUCLEOTIDE SEQUENCE</scope>
    <source>
        <strain evidence="2">Selcuk</strain>
    </source>
</reference>
<dbReference type="EMBL" id="BLIY01000024">
    <property type="protein sequence ID" value="GFE55778.1"/>
    <property type="molecule type" value="Genomic_DNA"/>
</dbReference>
<name>A0A9W5TDD8_BABOV</name>
<gene>
    <name evidence="2" type="ORF">BaOVIS_031820</name>
</gene>
<feature type="compositionally biased region" description="Polar residues" evidence="1">
    <location>
        <begin position="23"/>
        <end position="35"/>
    </location>
</feature>
<accession>A0A9W5TDD8</accession>
<proteinExistence type="predicted"/>
<dbReference type="AlphaFoldDB" id="A0A9W5TDD8"/>
<evidence type="ECO:0000256" key="1">
    <source>
        <dbReference type="SAM" id="MobiDB-lite"/>
    </source>
</evidence>
<dbReference type="OrthoDB" id="114080at2759"/>
<evidence type="ECO:0000313" key="3">
    <source>
        <dbReference type="Proteomes" id="UP001057455"/>
    </source>
</evidence>
<organism evidence="2 3">
    <name type="scientific">Babesia ovis</name>
    <dbReference type="NCBI Taxonomy" id="5869"/>
    <lineage>
        <taxon>Eukaryota</taxon>
        <taxon>Sar</taxon>
        <taxon>Alveolata</taxon>
        <taxon>Apicomplexa</taxon>
        <taxon>Aconoidasida</taxon>
        <taxon>Piroplasmida</taxon>
        <taxon>Babesiidae</taxon>
        <taxon>Babesia</taxon>
    </lineage>
</organism>
<comment type="caution">
    <text evidence="2">The sequence shown here is derived from an EMBL/GenBank/DDBJ whole genome shotgun (WGS) entry which is preliminary data.</text>
</comment>
<keyword evidence="3" id="KW-1185">Reference proteome</keyword>